<feature type="non-terminal residue" evidence="2">
    <location>
        <position position="258"/>
    </location>
</feature>
<reference evidence="2" key="1">
    <citation type="journal article" date="2014" name="Front. Microbiol.">
        <title>High frequency of phylogenetically diverse reductive dehalogenase-homologous genes in deep subseafloor sedimentary metagenomes.</title>
        <authorList>
            <person name="Kawai M."/>
            <person name="Futagami T."/>
            <person name="Toyoda A."/>
            <person name="Takaki Y."/>
            <person name="Nishi S."/>
            <person name="Hori S."/>
            <person name="Arai W."/>
            <person name="Tsubouchi T."/>
            <person name="Morono Y."/>
            <person name="Uchiyama I."/>
            <person name="Ito T."/>
            <person name="Fujiyama A."/>
            <person name="Inagaki F."/>
            <person name="Takami H."/>
        </authorList>
    </citation>
    <scope>NUCLEOTIDE SEQUENCE</scope>
    <source>
        <strain evidence="2">Expedition CK06-06</strain>
    </source>
</reference>
<evidence type="ECO:0000256" key="1">
    <source>
        <dbReference type="SAM" id="MobiDB-lite"/>
    </source>
</evidence>
<name>X1S5Y3_9ZZZZ</name>
<organism evidence="2">
    <name type="scientific">marine sediment metagenome</name>
    <dbReference type="NCBI Taxonomy" id="412755"/>
    <lineage>
        <taxon>unclassified sequences</taxon>
        <taxon>metagenomes</taxon>
        <taxon>ecological metagenomes</taxon>
    </lineage>
</organism>
<evidence type="ECO:0000313" key="2">
    <source>
        <dbReference type="EMBL" id="GAI70860.1"/>
    </source>
</evidence>
<dbReference type="EMBL" id="BARW01003784">
    <property type="protein sequence ID" value="GAI70860.1"/>
    <property type="molecule type" value="Genomic_DNA"/>
</dbReference>
<feature type="region of interest" description="Disordered" evidence="1">
    <location>
        <begin position="132"/>
        <end position="194"/>
    </location>
</feature>
<protein>
    <submittedName>
        <fullName evidence="2">Uncharacterized protein</fullName>
    </submittedName>
</protein>
<comment type="caution">
    <text evidence="2">The sequence shown here is derived from an EMBL/GenBank/DDBJ whole genome shotgun (WGS) entry which is preliminary data.</text>
</comment>
<gene>
    <name evidence="2" type="ORF">S12H4_09368</name>
</gene>
<accession>X1S5Y3</accession>
<dbReference type="AlphaFoldDB" id="X1S5Y3"/>
<proteinExistence type="predicted"/>
<feature type="compositionally biased region" description="Polar residues" evidence="1">
    <location>
        <begin position="154"/>
        <end position="165"/>
    </location>
</feature>
<sequence length="258" mass="29280">MRRAIARGRIVPQSLSTDPRLGRLSLKAALLFPLMWINSDDQGRLSGDPDEIKYATCPNINDITKTDIPKLLNELKEQGFIKVYATSKTMATQMLDWWEEQRLQWAYPSRYPPQEGWMDHLRYHPTPKEIITENWPPTGLPSSLPSQLPKELPSKQQSEVSQTLPTEKERGKGKGNRRGRGILPSALGSRSPPSPATLNFFIEDFQKAWGRKPNTREAAQLRDLEKEISSAGGTPEQIHDAFKEAAFHNKLHISYVRA</sequence>